<feature type="region of interest" description="Disordered" evidence="1">
    <location>
        <begin position="1"/>
        <end position="75"/>
    </location>
</feature>
<sequence length="292" mass="30855">MGVEHPSAAMARPYLRQPRATATFPVAGGGQPGPRHAVPDTPPPSVSGSQPRYAPAAAGPQQAGEQPSPAVDGRRLGPVVVRNRAVDLLLHAGGKHAEHVWESRGTAVAVHAVMFLYADPQAADAGQALFIAPRYLVAGPESAQLAGVLAGVTRNALHHRLAADSFDARIHLATNAGRMPDGVVYAGTAISTLDTDAGPFTRMRRLVSSPWEAPGRCLIELVDGTRIAVDRNPPGEPVRAVVRSTSTLEGARYASRPWTHAPDLVREPRARTVWWLLHLLHLAVAGPEGGGR</sequence>
<gene>
    <name evidence="2" type="ORF">RB614_09130</name>
</gene>
<dbReference type="Proteomes" id="UP001230908">
    <property type="component" value="Unassembled WGS sequence"/>
</dbReference>
<evidence type="ECO:0000313" key="2">
    <source>
        <dbReference type="EMBL" id="MDQ7904682.1"/>
    </source>
</evidence>
<evidence type="ECO:0000313" key="3">
    <source>
        <dbReference type="Proteomes" id="UP001230908"/>
    </source>
</evidence>
<evidence type="ECO:0000256" key="1">
    <source>
        <dbReference type="SAM" id="MobiDB-lite"/>
    </source>
</evidence>
<organism evidence="2 3">
    <name type="scientific">Phytohabitans maris</name>
    <dbReference type="NCBI Taxonomy" id="3071409"/>
    <lineage>
        <taxon>Bacteria</taxon>
        <taxon>Bacillati</taxon>
        <taxon>Actinomycetota</taxon>
        <taxon>Actinomycetes</taxon>
        <taxon>Micromonosporales</taxon>
        <taxon>Micromonosporaceae</taxon>
    </lineage>
</organism>
<dbReference type="EMBL" id="JAVHUY010000007">
    <property type="protein sequence ID" value="MDQ7904682.1"/>
    <property type="molecule type" value="Genomic_DNA"/>
</dbReference>
<protein>
    <submittedName>
        <fullName evidence="2">Uncharacterized protein</fullName>
    </submittedName>
</protein>
<proteinExistence type="predicted"/>
<keyword evidence="3" id="KW-1185">Reference proteome</keyword>
<feature type="compositionally biased region" description="Low complexity" evidence="1">
    <location>
        <begin position="50"/>
        <end position="70"/>
    </location>
</feature>
<reference evidence="2 3" key="1">
    <citation type="submission" date="2023-08" db="EMBL/GenBank/DDBJ databases">
        <title>Phytohabitans sansha sp. nov., isolated from marine sediment.</title>
        <authorList>
            <person name="Zhao Y."/>
            <person name="Yi K."/>
        </authorList>
    </citation>
    <scope>NUCLEOTIDE SEQUENCE [LARGE SCALE GENOMIC DNA]</scope>
    <source>
        <strain evidence="2 3">ZYX-F-186</strain>
    </source>
</reference>
<name>A0ABU0ZEA6_9ACTN</name>
<dbReference type="RefSeq" id="WP_308711953.1">
    <property type="nucleotide sequence ID" value="NZ_JAVHUY010000007.1"/>
</dbReference>
<comment type="caution">
    <text evidence="2">The sequence shown here is derived from an EMBL/GenBank/DDBJ whole genome shotgun (WGS) entry which is preliminary data.</text>
</comment>
<accession>A0ABU0ZEA6</accession>